<comment type="similarity">
    <text evidence="8">Belongs to the major facilitator superfamily. Proton-dependent oligopeptide transporter (POT/PTR) (TC 2.A.17) family.</text>
</comment>
<evidence type="ECO:0000259" key="10">
    <source>
        <dbReference type="PROSITE" id="PS50850"/>
    </source>
</evidence>
<organism evidence="11 12">
    <name type="scientific">Pseudidiomarina taiwanensis</name>
    <dbReference type="NCBI Taxonomy" id="337250"/>
    <lineage>
        <taxon>Bacteria</taxon>
        <taxon>Pseudomonadati</taxon>
        <taxon>Pseudomonadota</taxon>
        <taxon>Gammaproteobacteria</taxon>
        <taxon>Alteromonadales</taxon>
        <taxon>Idiomarinaceae</taxon>
        <taxon>Pseudidiomarina</taxon>
    </lineage>
</organism>
<keyword evidence="3" id="KW-1003">Cell membrane</keyword>
<dbReference type="PROSITE" id="PS50850">
    <property type="entry name" value="MFS"/>
    <property type="match status" value="1"/>
</dbReference>
<dbReference type="Pfam" id="PF00854">
    <property type="entry name" value="PTR2"/>
    <property type="match status" value="1"/>
</dbReference>
<keyword evidence="5" id="KW-0571">Peptide transport</keyword>
<feature type="transmembrane region" description="Helical" evidence="9">
    <location>
        <begin position="434"/>
        <end position="455"/>
    </location>
</feature>
<comment type="subcellular location">
    <subcellularLocation>
        <location evidence="1">Cell membrane</location>
        <topology evidence="1">Multi-pass membrane protein</topology>
    </subcellularLocation>
    <subcellularLocation>
        <location evidence="8">Membrane</location>
        <topology evidence="8">Multi-pass membrane protein</topology>
    </subcellularLocation>
</comment>
<dbReference type="RefSeq" id="WP_126828442.1">
    <property type="nucleotide sequence ID" value="NZ_PIQG01000005.1"/>
</dbReference>
<comment type="caution">
    <text evidence="11">The sequence shown here is derived from an EMBL/GenBank/DDBJ whole genome shotgun (WGS) entry which is preliminary data.</text>
</comment>
<keyword evidence="6 9" id="KW-1133">Transmembrane helix</keyword>
<dbReference type="Gene3D" id="1.20.1250.20">
    <property type="entry name" value="MFS general substrate transporter like domains"/>
    <property type="match status" value="1"/>
</dbReference>
<dbReference type="InterPro" id="IPR020846">
    <property type="entry name" value="MFS_dom"/>
</dbReference>
<feature type="transmembrane region" description="Helical" evidence="9">
    <location>
        <begin position="332"/>
        <end position="353"/>
    </location>
</feature>
<dbReference type="InterPro" id="IPR050171">
    <property type="entry name" value="MFS_Transporters"/>
</dbReference>
<dbReference type="CDD" id="cd17346">
    <property type="entry name" value="MFS_DtpA_like"/>
    <property type="match status" value="1"/>
</dbReference>
<evidence type="ECO:0000256" key="3">
    <source>
        <dbReference type="ARBA" id="ARBA00022475"/>
    </source>
</evidence>
<feature type="transmembrane region" description="Helical" evidence="9">
    <location>
        <begin position="219"/>
        <end position="242"/>
    </location>
</feature>
<dbReference type="SUPFAM" id="SSF103473">
    <property type="entry name" value="MFS general substrate transporter"/>
    <property type="match status" value="1"/>
</dbReference>
<dbReference type="GO" id="GO:0005886">
    <property type="term" value="C:plasma membrane"/>
    <property type="evidence" value="ECO:0007669"/>
    <property type="project" value="UniProtKB-SubCell"/>
</dbReference>
<evidence type="ECO:0000256" key="5">
    <source>
        <dbReference type="ARBA" id="ARBA00022856"/>
    </source>
</evidence>
<dbReference type="InterPro" id="IPR005279">
    <property type="entry name" value="Dipep/tripep_permease"/>
</dbReference>
<sequence length="515" mass="55587">MNQSTSSQQKDTSFFGHPAGLQTLFFTEMWERMSYYGMRALLVLFMTASLQEGGLAITVAAATAIYGLYTGAVYFMGLPGGWIADRLVGAQKATWYGGIIIMSGHIVLAIPSVASFYIGMILVVLGTGLLKPNISAMVGDLYDSKDSRRDSGYTLYYMGINIGAIIGYFVTGYLQTSVGWHWGFGAAAVGMFLGLVQYKMTQPKLRGVGAKPPKPLSAGGAKVSWTVIAAFLLGLVIVTYSALTGALVIDPVAIAKYVAISITIVFFAYYIGIFLFAKLSRDEMKRLGALFLICVASTCFWAGFEQAGSSFNLFARDLTDRMIGSFEIPTTWFQSLNSIFLITLSPFFAALWINLSKRMINPSYGFKTALGLVIMATGFIVMFFAAQAAASGLKVAPYWLVTVYFLHTVGELCLSPVALSAVSKLSPKRMAGQMMGVFVLTYSIGNVVAGLLAGNMNPDNPAVMADLFLQITYFGLAVGVVVFLIALKTRKWEALAEKDDMPGAVIDANEPVKQG</sequence>
<feature type="transmembrane region" description="Helical" evidence="9">
    <location>
        <begin position="365"/>
        <end position="386"/>
    </location>
</feature>
<feature type="transmembrane region" description="Helical" evidence="9">
    <location>
        <begin position="398"/>
        <end position="422"/>
    </location>
</feature>
<dbReference type="PANTHER" id="PTHR23517">
    <property type="entry name" value="RESISTANCE PROTEIN MDTM, PUTATIVE-RELATED-RELATED"/>
    <property type="match status" value="1"/>
</dbReference>
<protein>
    <submittedName>
        <fullName evidence="11">MFS transporter</fullName>
    </submittedName>
</protein>
<dbReference type="InterPro" id="IPR036259">
    <property type="entry name" value="MFS_trans_sf"/>
</dbReference>
<evidence type="ECO:0000256" key="2">
    <source>
        <dbReference type="ARBA" id="ARBA00022448"/>
    </source>
</evidence>
<feature type="transmembrane region" description="Helical" evidence="9">
    <location>
        <begin position="287"/>
        <end position="304"/>
    </location>
</feature>
<keyword evidence="4 8" id="KW-0812">Transmembrane</keyword>
<dbReference type="InterPro" id="IPR018456">
    <property type="entry name" value="PTR2_symporter_CS"/>
</dbReference>
<evidence type="ECO:0000256" key="1">
    <source>
        <dbReference type="ARBA" id="ARBA00004651"/>
    </source>
</evidence>
<feature type="transmembrane region" description="Helical" evidence="9">
    <location>
        <begin position="180"/>
        <end position="198"/>
    </location>
</feature>
<dbReference type="AlphaFoldDB" id="A0A432ZE24"/>
<feature type="domain" description="Major facilitator superfamily (MFS) profile" evidence="10">
    <location>
        <begin position="23"/>
        <end position="490"/>
    </location>
</feature>
<dbReference type="NCBIfam" id="TIGR00924">
    <property type="entry name" value="yjdL_sub1_fam"/>
    <property type="match status" value="1"/>
</dbReference>
<evidence type="ECO:0000256" key="7">
    <source>
        <dbReference type="ARBA" id="ARBA00023136"/>
    </source>
</evidence>
<proteinExistence type="inferred from homology"/>
<name>A0A432ZE24_9GAMM</name>
<evidence type="ECO:0000256" key="6">
    <source>
        <dbReference type="ARBA" id="ARBA00022989"/>
    </source>
</evidence>
<dbReference type="GO" id="GO:1904680">
    <property type="term" value="F:peptide transmembrane transporter activity"/>
    <property type="evidence" value="ECO:0007669"/>
    <property type="project" value="InterPro"/>
</dbReference>
<keyword evidence="7 9" id="KW-0472">Membrane</keyword>
<dbReference type="OrthoDB" id="9772725at2"/>
<feature type="transmembrane region" description="Helical" evidence="9">
    <location>
        <begin position="56"/>
        <end position="81"/>
    </location>
</feature>
<keyword evidence="12" id="KW-1185">Reference proteome</keyword>
<dbReference type="EMBL" id="PIQG01000005">
    <property type="protein sequence ID" value="RUO75612.1"/>
    <property type="molecule type" value="Genomic_DNA"/>
</dbReference>
<evidence type="ECO:0000256" key="8">
    <source>
        <dbReference type="RuleBase" id="RU003755"/>
    </source>
</evidence>
<keyword evidence="5" id="KW-0653">Protein transport</keyword>
<feature type="transmembrane region" description="Helical" evidence="9">
    <location>
        <begin position="116"/>
        <end position="134"/>
    </location>
</feature>
<dbReference type="PROSITE" id="PS01023">
    <property type="entry name" value="PTR2_2"/>
    <property type="match status" value="1"/>
</dbReference>
<gene>
    <name evidence="11" type="ORF">CWI83_09520</name>
</gene>
<keyword evidence="2 8" id="KW-0813">Transport</keyword>
<feature type="transmembrane region" description="Helical" evidence="9">
    <location>
        <begin position="254"/>
        <end position="275"/>
    </location>
</feature>
<accession>A0A432ZE24</accession>
<dbReference type="GO" id="GO:0006857">
    <property type="term" value="P:oligopeptide transport"/>
    <property type="evidence" value="ECO:0007669"/>
    <property type="project" value="InterPro"/>
</dbReference>
<feature type="transmembrane region" description="Helical" evidence="9">
    <location>
        <begin position="467"/>
        <end position="487"/>
    </location>
</feature>
<evidence type="ECO:0000256" key="4">
    <source>
        <dbReference type="ARBA" id="ARBA00022692"/>
    </source>
</evidence>
<evidence type="ECO:0000313" key="11">
    <source>
        <dbReference type="EMBL" id="RUO75612.1"/>
    </source>
</evidence>
<evidence type="ECO:0000313" key="12">
    <source>
        <dbReference type="Proteomes" id="UP000288279"/>
    </source>
</evidence>
<evidence type="ECO:0000256" key="9">
    <source>
        <dbReference type="SAM" id="Phobius"/>
    </source>
</evidence>
<dbReference type="PANTHER" id="PTHR23517:SF15">
    <property type="entry name" value="PROTON-DEPENDENT OLIGOPEPTIDE FAMILY TRANSPORT PROTEIN"/>
    <property type="match status" value="1"/>
</dbReference>
<dbReference type="Proteomes" id="UP000288279">
    <property type="component" value="Unassembled WGS sequence"/>
</dbReference>
<feature type="transmembrane region" description="Helical" evidence="9">
    <location>
        <begin position="155"/>
        <end position="174"/>
    </location>
</feature>
<reference evidence="11 12" key="1">
    <citation type="journal article" date="2011" name="Front. Microbiol.">
        <title>Genomic signatures of strain selection and enhancement in Bacillus atrophaeus var. globigii, a historical biowarfare simulant.</title>
        <authorList>
            <person name="Gibbons H.S."/>
            <person name="Broomall S.M."/>
            <person name="McNew L.A."/>
            <person name="Daligault H."/>
            <person name="Chapman C."/>
            <person name="Bruce D."/>
            <person name="Karavis M."/>
            <person name="Krepps M."/>
            <person name="McGregor P.A."/>
            <person name="Hong C."/>
            <person name="Park K.H."/>
            <person name="Akmal A."/>
            <person name="Feldman A."/>
            <person name="Lin J.S."/>
            <person name="Chang W.E."/>
            <person name="Higgs B.W."/>
            <person name="Demirev P."/>
            <person name="Lindquist J."/>
            <person name="Liem A."/>
            <person name="Fochler E."/>
            <person name="Read T.D."/>
            <person name="Tapia R."/>
            <person name="Johnson S."/>
            <person name="Bishop-Lilly K.A."/>
            <person name="Detter C."/>
            <person name="Han C."/>
            <person name="Sozhamannan S."/>
            <person name="Rosenzweig C.N."/>
            <person name="Skowronski E.W."/>
        </authorList>
    </citation>
    <scope>NUCLEOTIDE SEQUENCE [LARGE SCALE GENOMIC DNA]</scope>
    <source>
        <strain evidence="11 12">PIT1</strain>
    </source>
</reference>
<dbReference type="InterPro" id="IPR000109">
    <property type="entry name" value="POT_fam"/>
</dbReference>